<name>A0ABQ8K469_9APHY</name>
<dbReference type="EMBL" id="JADCUA010000024">
    <property type="protein sequence ID" value="KAH9831709.1"/>
    <property type="molecule type" value="Genomic_DNA"/>
</dbReference>
<dbReference type="Gene3D" id="3.30.710.10">
    <property type="entry name" value="Potassium Channel Kv1.1, Chain A"/>
    <property type="match status" value="4"/>
</dbReference>
<protein>
    <recommendedName>
        <fullName evidence="2">BTB domain-containing protein</fullName>
    </recommendedName>
</protein>
<feature type="region of interest" description="Disordered" evidence="1">
    <location>
        <begin position="738"/>
        <end position="768"/>
    </location>
</feature>
<feature type="region of interest" description="Disordered" evidence="1">
    <location>
        <begin position="456"/>
        <end position="475"/>
    </location>
</feature>
<organism evidence="3 4">
    <name type="scientific">Rhodofomes roseus</name>
    <dbReference type="NCBI Taxonomy" id="34475"/>
    <lineage>
        <taxon>Eukaryota</taxon>
        <taxon>Fungi</taxon>
        <taxon>Dikarya</taxon>
        <taxon>Basidiomycota</taxon>
        <taxon>Agaricomycotina</taxon>
        <taxon>Agaricomycetes</taxon>
        <taxon>Polyporales</taxon>
        <taxon>Rhodofomes</taxon>
    </lineage>
</organism>
<evidence type="ECO:0000256" key="1">
    <source>
        <dbReference type="SAM" id="MobiDB-lite"/>
    </source>
</evidence>
<dbReference type="SMART" id="SM00225">
    <property type="entry name" value="BTB"/>
    <property type="match status" value="4"/>
</dbReference>
<accession>A0ABQ8K469</accession>
<dbReference type="InterPro" id="IPR011333">
    <property type="entry name" value="SKP1/BTB/POZ_sf"/>
</dbReference>
<proteinExistence type="predicted"/>
<dbReference type="SUPFAM" id="SSF54695">
    <property type="entry name" value="POZ domain"/>
    <property type="match status" value="3"/>
</dbReference>
<evidence type="ECO:0000259" key="2">
    <source>
        <dbReference type="PROSITE" id="PS50097"/>
    </source>
</evidence>
<feature type="compositionally biased region" description="Basic and acidic residues" evidence="1">
    <location>
        <begin position="463"/>
        <end position="475"/>
    </location>
</feature>
<dbReference type="CDD" id="cd18186">
    <property type="entry name" value="BTB_POZ_ZBTB_KLHL-like"/>
    <property type="match status" value="1"/>
</dbReference>
<comment type="caution">
    <text evidence="3">The sequence shown here is derived from an EMBL/GenBank/DDBJ whole genome shotgun (WGS) entry which is preliminary data.</text>
</comment>
<dbReference type="InterPro" id="IPR000210">
    <property type="entry name" value="BTB/POZ_dom"/>
</dbReference>
<dbReference type="Proteomes" id="UP000814176">
    <property type="component" value="Unassembled WGS sequence"/>
</dbReference>
<keyword evidence="4" id="KW-1185">Reference proteome</keyword>
<dbReference type="GeneID" id="72007261"/>
<dbReference type="InterPro" id="IPR051481">
    <property type="entry name" value="BTB-POZ/Galectin-3-binding"/>
</dbReference>
<gene>
    <name evidence="3" type="ORF">C8Q71DRAFT_840995</name>
</gene>
<evidence type="ECO:0000313" key="4">
    <source>
        <dbReference type="Proteomes" id="UP000814176"/>
    </source>
</evidence>
<dbReference type="Pfam" id="PF00651">
    <property type="entry name" value="BTB"/>
    <property type="match status" value="4"/>
</dbReference>
<dbReference type="PROSITE" id="PS50097">
    <property type="entry name" value="BTB"/>
    <property type="match status" value="1"/>
</dbReference>
<dbReference type="RefSeq" id="XP_047774806.1">
    <property type="nucleotide sequence ID" value="XM_047926529.1"/>
</dbReference>
<dbReference type="PANTHER" id="PTHR24410">
    <property type="entry name" value="HL07962P-RELATED"/>
    <property type="match status" value="1"/>
</dbReference>
<evidence type="ECO:0000313" key="3">
    <source>
        <dbReference type="EMBL" id="KAH9831709.1"/>
    </source>
</evidence>
<feature type="domain" description="BTB" evidence="2">
    <location>
        <begin position="260"/>
        <end position="331"/>
    </location>
</feature>
<sequence length="1072" mass="119096">MSTSHELSFTIPEHSLLHVMTDANMDAEASSLSTASTPFDNPDTDLIIRTSDNAQFYVLKAILGLASPFFADMVTLPVDTCGTDSNTVEVAEDSVVWDFILRVCYPVACPSSIAPEQLWPLLEAAKKYDLVGVREAVRREMTTPSMLGKEALRVYLLACSYGLADVAVAAAKAYISRPPNQVYVPELQCTTSAAHFRLSQYRHACLLRSVTETGMKGQSSARCVRPIVRCPECTRWDSAYMDSAPPVYRSASSPFDNPSADLVIRTSDHIEFHVFKLILREASPVFADMFTLPATPTSDADSAGVVDVVEKSTIWDYILHVCYPGPVPSSTVIAPDQLWPLLEAATKYNMKGVRDAVGQLMLTAHMLERDSLRIYMLACGYGFQDVAVAAARASLRRPADERKFIPELRCATAAAYLRLLQYRSDCVDAATCFAHDPHIFLRPRWREFVGGWGRVDSSSTSRNHPEPNLMKRSEEALKSSPHGGVVLNWKNLAATVQEASVCGACRKEDQPDNIVRFMEFYASEIDAAIAKVRRPSVPAITCGLLTADMTDSASTKCTVLVASSPFDNPDADLVIRSSDHVEFHVHKAILKEASSVFADMTSLPTTPDTDSHVVQVTESSVGWDIILRICYPMPSTNPIVPDQYWPLLEAAKKYDMACVREAVVREMTTPRVLAQETLRVYMLACSYGYEDVARVAAKASLSQTMLHGPGNYVPELRCVTSAAYFNLLQYRERCISHAPSSSSPLQLRTMADDPDPDNDTTTTLSAAPPFDNRDADLIIRTSDRVDFHVFKLILREASPVLSDILSLPEGSDVAPGTVDVTESSVVWDHILRICHPGTASPAMIAPDHLWPLLEAAKKYEMTAVRETVATEMLTNRMLDQEPLRVYALACGYGIEHVAIAAARASLRQKYEEIPYVPELRCTTSAAYHRLIHYRRDCVRAAMSFAEDPRLFFRDGWKDQIKDWLLRHEYVDEEHYIGCVSGTRFMLDTWTWSNRSFRDVLGDYMARSTEIIKIFPHGGALLDPVFLAATVHSTSKCIACRNRTQPVDIVEFIRFHASEIDAAIAKVQLVVES</sequence>
<reference evidence="3 4" key="1">
    <citation type="journal article" date="2021" name="Environ. Microbiol.">
        <title>Gene family expansions and transcriptome signatures uncover fungal adaptations to wood decay.</title>
        <authorList>
            <person name="Hage H."/>
            <person name="Miyauchi S."/>
            <person name="Viragh M."/>
            <person name="Drula E."/>
            <person name="Min B."/>
            <person name="Chaduli D."/>
            <person name="Navarro D."/>
            <person name="Favel A."/>
            <person name="Norest M."/>
            <person name="Lesage-Meessen L."/>
            <person name="Balint B."/>
            <person name="Merenyi Z."/>
            <person name="de Eugenio L."/>
            <person name="Morin E."/>
            <person name="Martinez A.T."/>
            <person name="Baldrian P."/>
            <person name="Stursova M."/>
            <person name="Martinez M.J."/>
            <person name="Novotny C."/>
            <person name="Magnuson J.K."/>
            <person name="Spatafora J.W."/>
            <person name="Maurice S."/>
            <person name="Pangilinan J."/>
            <person name="Andreopoulos W."/>
            <person name="LaButti K."/>
            <person name="Hundley H."/>
            <person name="Na H."/>
            <person name="Kuo A."/>
            <person name="Barry K."/>
            <person name="Lipzen A."/>
            <person name="Henrissat B."/>
            <person name="Riley R."/>
            <person name="Ahrendt S."/>
            <person name="Nagy L.G."/>
            <person name="Grigoriev I.V."/>
            <person name="Martin F."/>
            <person name="Rosso M.N."/>
        </authorList>
    </citation>
    <scope>NUCLEOTIDE SEQUENCE [LARGE SCALE GENOMIC DNA]</scope>
    <source>
        <strain evidence="3 4">CIRM-BRFM 1785</strain>
    </source>
</reference>
<dbReference type="PANTHER" id="PTHR24410:SF23">
    <property type="entry name" value="BTB DOMAIN-CONTAINING PROTEIN-RELATED"/>
    <property type="match status" value="1"/>
</dbReference>